<comment type="caution">
    <text evidence="5">The sequence shown here is derived from an EMBL/GenBank/DDBJ whole genome shotgun (WGS) entry which is preliminary data.</text>
</comment>
<name>A0ABN8MLF6_9CNID</name>
<feature type="non-terminal residue" evidence="5">
    <location>
        <position position="1"/>
    </location>
</feature>
<dbReference type="Pfam" id="PF23283">
    <property type="entry name" value="D8C_UMOD"/>
    <property type="match status" value="10"/>
</dbReference>
<reference evidence="5 6" key="1">
    <citation type="submission" date="2022-05" db="EMBL/GenBank/DDBJ databases">
        <authorList>
            <consortium name="Genoscope - CEA"/>
            <person name="William W."/>
        </authorList>
    </citation>
    <scope>NUCLEOTIDE SEQUENCE [LARGE SCALE GENOMIC DNA]</scope>
</reference>
<accession>A0ABN8MLF6</accession>
<feature type="domain" description="UMOD/GP2/OIT3-like D8C" evidence="4">
    <location>
        <begin position="1036"/>
        <end position="1111"/>
    </location>
</feature>
<feature type="domain" description="UMOD/GP2/OIT3-like D8C" evidence="4">
    <location>
        <begin position="618"/>
        <end position="692"/>
    </location>
</feature>
<dbReference type="EMBL" id="CALNXI010000575">
    <property type="protein sequence ID" value="CAH3029495.1"/>
    <property type="molecule type" value="Genomic_DNA"/>
</dbReference>
<evidence type="ECO:0000259" key="4">
    <source>
        <dbReference type="Pfam" id="PF23283"/>
    </source>
</evidence>
<proteinExistence type="predicted"/>
<feature type="non-terminal residue" evidence="5">
    <location>
        <position position="1423"/>
    </location>
</feature>
<dbReference type="InterPro" id="IPR057774">
    <property type="entry name" value="D8C_UMOD/GP2/OIT3-like"/>
</dbReference>
<dbReference type="Proteomes" id="UP001159427">
    <property type="component" value="Unassembled WGS sequence"/>
</dbReference>
<sequence>FINKAEIRGNRTLQALKGRAMRYFTLLCYFLVACGEVLLADKITADELHKRVLDPCVGYKILNSIDRRVGYTGQSPLGCDQPGRGFTEGWYRFTGEAGVRMPTKCPAKRRCGTHAPGWLQGGHPTVAQGIVSRKVCYHWSSSCCNWSNDIKVKNCGAFYVYELKRTPVCSLRYCGIPNECEVYTSINEPERRMGNPNQNNLQCDRNFIVDGRWYRFIGNSGSQIPENCVPVRRCGTHAPGWLSGAHPKLQDGLVGRKVCYHWSNKCCNWHNDIKVRSCGTFFVYQLKRPPTCTLRYCGNNNAGAPTTLPPPTTTQAPDPCNSYKLLNNVNRRVGYTGQSPLGCDQPGRGFTEGWYRFSGAAGVRMPTKCPAKRRCGTHAPGWLQGGHPTVAQGIVSRKVCYHWSSGCCQWSNNIRVRNCGAFYVYELKRTPACSLRYCGIPNECEDYETLNQPDRAMGNTDQSRLRCDQRAPDNIVDGKWHRLIGNSGTKIPESCVPMRRCGTHAPGWLNGTHPQLQEGQVNRKVCYHWSSRCCNWQNNIKVRSCGDFYVYNLIKPPHCWLRYCGDNNTAPNPCSNYHVLDGFNRSVANTDQRNLRCDQRHLHPLPAWYRFSGEAGDRLPTSCVPKLHCGTHAPGWLNGSHPSVREGIVTRRVCYHWGSRCCNWKNDIQIQNCGAFYVYRLVKPPTCWLRYCGNNAGEFFSPNPCSNYHVLDGFNRSVANRDQKNLRCDQRHLHPLPAWYRFSGEAGDRMPTSCVPKLRCGTHAPGWLNGSHPSVREGIVTRRVCYHWGSRCCNWKNDIQIQNCGAFYVYRLVKPPTCWLRYCGNNAGTPPPPTTTPPLPTTRPAPNPCSNYHVLDGFNRSVANRDQKNLRCDQRHLHPLPAWYRFSGEAGDRMPTSCVPKLRCGTHAPGWLNGSHPSVREGIVTRRVCYHWGSRCCNWKNDIQIQNCGAFYVYRLVKPPVCWLRYCGNNAGTPPPPTTTPPLPTTTPAPNPCSNYHVLDGFNRSVANTDQRNLRCDQRHLHPLPAWYRFTGEAGDRMPTSCVPKRRCGTHAPGWLNGSHPSVGEGIVTRRVCYHWGSRCCNWKNDIQIQNCGAFYVYRLVKPPVCWLRYCGNNAGTPAPPTTTPPLPTTTPAPNPCSNYHVLDGFNRSVANTDQRNLRCDQRHLHPLPAWYRFSGEAGDKMPTSCVPKRRCGTHAPGWLNGSHPSVGEGIVIRRVCYHWGSRCCNWKNDIQIQNCGAFYVYRLVRPPVCWLRYCGNNAGTPPPPTTTPPLPTTTPAPNPCSNYHVLDGFNRSVANTDQKNLRCDQRHLHPLPAWYRFTGEAGDRMPTSCVPKRRCGTHAPGWLNGSHPSVGEGIVTRRVCYHWRSRCCNWKNDIQIQNCGAFYVYRLVKPPVCWLRYCGDNEGLTTTPPSPTSPTPPGTKIT</sequence>
<evidence type="ECO:0000256" key="3">
    <source>
        <dbReference type="SAM" id="Phobius"/>
    </source>
</evidence>
<feature type="domain" description="UMOD/GP2/OIT3-like D8C" evidence="4">
    <location>
        <begin position="360"/>
        <end position="438"/>
    </location>
</feature>
<gene>
    <name evidence="5" type="ORF">PEVE_00036261</name>
</gene>
<keyword evidence="6" id="KW-1185">Reference proteome</keyword>
<evidence type="ECO:0000256" key="1">
    <source>
        <dbReference type="ARBA" id="ARBA00022729"/>
    </source>
</evidence>
<dbReference type="PANTHER" id="PTHR36191">
    <property type="entry name" value="ENDO/EXONUCLEASE/PHOSPHATASE DOMAIN-CONTAINING PROTEIN-RELATED"/>
    <property type="match status" value="1"/>
</dbReference>
<evidence type="ECO:0000313" key="6">
    <source>
        <dbReference type="Proteomes" id="UP001159427"/>
    </source>
</evidence>
<feature type="domain" description="UMOD/GP2/OIT3-like D8C" evidence="4">
    <location>
        <begin position="96"/>
        <end position="174"/>
    </location>
</feature>
<evidence type="ECO:0000313" key="5">
    <source>
        <dbReference type="EMBL" id="CAH3029495.1"/>
    </source>
</evidence>
<feature type="domain" description="UMOD/GP2/OIT3-like D8C" evidence="4">
    <location>
        <begin position="749"/>
        <end position="823"/>
    </location>
</feature>
<keyword evidence="2" id="KW-1015">Disulfide bond</keyword>
<keyword evidence="3" id="KW-0472">Membrane</keyword>
<feature type="domain" description="UMOD/GP2/OIT3-like D8C" evidence="4">
    <location>
        <begin position="1180"/>
        <end position="1255"/>
    </location>
</feature>
<feature type="domain" description="UMOD/GP2/OIT3-like D8C" evidence="4">
    <location>
        <begin position="216"/>
        <end position="297"/>
    </location>
</feature>
<dbReference type="PANTHER" id="PTHR36191:SF4">
    <property type="entry name" value="VWFD DOMAIN-CONTAINING PROTEIN"/>
    <property type="match status" value="1"/>
</dbReference>
<keyword evidence="3" id="KW-0812">Transmembrane</keyword>
<evidence type="ECO:0000256" key="2">
    <source>
        <dbReference type="ARBA" id="ARBA00023157"/>
    </source>
</evidence>
<feature type="domain" description="UMOD/GP2/OIT3-like D8C" evidence="4">
    <location>
        <begin position="893"/>
        <end position="967"/>
    </location>
</feature>
<organism evidence="5 6">
    <name type="scientific">Porites evermanni</name>
    <dbReference type="NCBI Taxonomy" id="104178"/>
    <lineage>
        <taxon>Eukaryota</taxon>
        <taxon>Metazoa</taxon>
        <taxon>Cnidaria</taxon>
        <taxon>Anthozoa</taxon>
        <taxon>Hexacorallia</taxon>
        <taxon>Scleractinia</taxon>
        <taxon>Fungiina</taxon>
        <taxon>Poritidae</taxon>
        <taxon>Porites</taxon>
    </lineage>
</organism>
<feature type="transmembrane region" description="Helical" evidence="3">
    <location>
        <begin position="20"/>
        <end position="40"/>
    </location>
</feature>
<feature type="domain" description="UMOD/GP2/OIT3-like D8C" evidence="4">
    <location>
        <begin position="1324"/>
        <end position="1399"/>
    </location>
</feature>
<protein>
    <recommendedName>
        <fullName evidence="4">UMOD/GP2/OIT3-like D8C domain-containing protein</fullName>
    </recommendedName>
</protein>
<keyword evidence="1" id="KW-0732">Signal</keyword>
<keyword evidence="3" id="KW-1133">Transmembrane helix</keyword>
<feature type="domain" description="UMOD/GP2/OIT3-like D8C" evidence="4">
    <location>
        <begin position="486"/>
        <end position="564"/>
    </location>
</feature>